<reference evidence="2" key="1">
    <citation type="submission" date="2017-02" db="UniProtKB">
        <authorList>
            <consortium name="WormBaseParasite"/>
        </authorList>
    </citation>
    <scope>IDENTIFICATION</scope>
</reference>
<name>A0A0M3HHB3_ASCLU</name>
<protein>
    <submittedName>
        <fullName evidence="2">Uncharacterized protein</fullName>
    </submittedName>
</protein>
<dbReference type="AlphaFoldDB" id="A0A0M3HHB3"/>
<evidence type="ECO:0000313" key="2">
    <source>
        <dbReference type="WBParaSite" id="ALUE_0000090801-mRNA-1"/>
    </source>
</evidence>
<proteinExistence type="predicted"/>
<evidence type="ECO:0000313" key="1">
    <source>
        <dbReference type="Proteomes" id="UP000036681"/>
    </source>
</evidence>
<accession>A0A0M3HHB3</accession>
<keyword evidence="1" id="KW-1185">Reference proteome</keyword>
<dbReference type="WBParaSite" id="ALUE_0000090801-mRNA-1">
    <property type="protein sequence ID" value="ALUE_0000090801-mRNA-1"/>
    <property type="gene ID" value="ALUE_0000090801"/>
</dbReference>
<organism evidence="1 2">
    <name type="scientific">Ascaris lumbricoides</name>
    <name type="common">Giant roundworm</name>
    <dbReference type="NCBI Taxonomy" id="6252"/>
    <lineage>
        <taxon>Eukaryota</taxon>
        <taxon>Metazoa</taxon>
        <taxon>Ecdysozoa</taxon>
        <taxon>Nematoda</taxon>
        <taxon>Chromadorea</taxon>
        <taxon>Rhabditida</taxon>
        <taxon>Spirurina</taxon>
        <taxon>Ascaridomorpha</taxon>
        <taxon>Ascaridoidea</taxon>
        <taxon>Ascarididae</taxon>
        <taxon>Ascaris</taxon>
    </lineage>
</organism>
<sequence length="66" mass="7263">MGSGTISWKSGDISRLPRTRVHDTIRAGTRESDIEVTRTQLEALLIGYLSLAACLGTFLNMQNLQV</sequence>
<dbReference type="Proteomes" id="UP000036681">
    <property type="component" value="Unplaced"/>
</dbReference>